<evidence type="ECO:0000313" key="2">
    <source>
        <dbReference type="Proteomes" id="UP001432059"/>
    </source>
</evidence>
<reference evidence="1" key="1">
    <citation type="submission" date="2023-10" db="EMBL/GenBank/DDBJ databases">
        <title>Characterization and whole genome sequencing of a novel strain of Bergeyella porcorum QD2021 isolated from pig.</title>
        <authorList>
            <person name="Liu G."/>
            <person name="Chen C."/>
            <person name="Han X."/>
        </authorList>
    </citation>
    <scope>NUCLEOTIDE SEQUENCE</scope>
    <source>
        <strain evidence="1">QD2021</strain>
        <plasmid evidence="1">pQD2021</plasmid>
    </source>
</reference>
<dbReference type="Proteomes" id="UP001432059">
    <property type="component" value="Plasmid pQD2021"/>
</dbReference>
<dbReference type="KEGG" id="bpor:BPO_p0117"/>
<evidence type="ECO:0000313" key="1">
    <source>
        <dbReference type="EMBL" id="WOC53200.1"/>
    </source>
</evidence>
<gene>
    <name evidence="1" type="ORF">BPO_p0117</name>
</gene>
<dbReference type="AlphaFoldDB" id="A0AAU0F746"/>
<sequence length="70" mass="8158">MIQPQFTTDSTGQKVAVLSMTDYNEIMHIVELYEEREMLEDIETYKQAKAGSPDYEPFDEVLKRIQEING</sequence>
<name>A0AAU0F746_9FLAO</name>
<evidence type="ECO:0008006" key="3">
    <source>
        <dbReference type="Google" id="ProtNLM"/>
    </source>
</evidence>
<keyword evidence="1" id="KW-0614">Plasmid</keyword>
<dbReference type="EMBL" id="CP136427">
    <property type="protein sequence ID" value="WOC53200.1"/>
    <property type="molecule type" value="Genomic_DNA"/>
</dbReference>
<geneLocation type="plasmid" evidence="1 2">
    <name>pQD2021</name>
</geneLocation>
<organism evidence="1 2">
    <name type="scientific">Bergeyella porcorum</name>
    <dbReference type="NCBI Taxonomy" id="1735111"/>
    <lineage>
        <taxon>Bacteria</taxon>
        <taxon>Pseudomonadati</taxon>
        <taxon>Bacteroidota</taxon>
        <taxon>Flavobacteriia</taxon>
        <taxon>Flavobacteriales</taxon>
        <taxon>Weeksellaceae</taxon>
        <taxon>Bergeyella</taxon>
    </lineage>
</organism>
<proteinExistence type="predicted"/>
<keyword evidence="2" id="KW-1185">Reference proteome</keyword>
<protein>
    <recommendedName>
        <fullName evidence="3">Prevent-host-death protein</fullName>
    </recommendedName>
</protein>
<accession>A0AAU0F746</accession>